<dbReference type="EC" id="5.2.1.8" evidence="2 5"/>
<evidence type="ECO:0000256" key="6">
    <source>
        <dbReference type="SAM" id="SignalP"/>
    </source>
</evidence>
<name>A0AA86N8G1_9EUKA</name>
<evidence type="ECO:0000256" key="3">
    <source>
        <dbReference type="ARBA" id="ARBA00023110"/>
    </source>
</evidence>
<evidence type="ECO:0000256" key="5">
    <source>
        <dbReference type="PROSITE-ProRule" id="PRU00277"/>
    </source>
</evidence>
<dbReference type="Pfam" id="PF00254">
    <property type="entry name" value="FKBP_C"/>
    <property type="match status" value="1"/>
</dbReference>
<organism evidence="8">
    <name type="scientific">Hexamita inflata</name>
    <dbReference type="NCBI Taxonomy" id="28002"/>
    <lineage>
        <taxon>Eukaryota</taxon>
        <taxon>Metamonada</taxon>
        <taxon>Diplomonadida</taxon>
        <taxon>Hexamitidae</taxon>
        <taxon>Hexamitinae</taxon>
        <taxon>Hexamita</taxon>
    </lineage>
</organism>
<evidence type="ECO:0000256" key="1">
    <source>
        <dbReference type="ARBA" id="ARBA00000971"/>
    </source>
</evidence>
<reference evidence="11 14" key="2">
    <citation type="submission" date="2024-07" db="EMBL/GenBank/DDBJ databases">
        <authorList>
            <person name="Akdeniz Z."/>
        </authorList>
    </citation>
    <scope>NUCLEOTIDE SEQUENCE [LARGE SCALE GENOMIC DNA]</scope>
</reference>
<evidence type="ECO:0000313" key="10">
    <source>
        <dbReference type="EMBL" id="CAI9977987.1"/>
    </source>
</evidence>
<dbReference type="AlphaFoldDB" id="A0AA86N8G1"/>
<dbReference type="EMBL" id="CATOUU010000062">
    <property type="protein sequence ID" value="CAI9914914.1"/>
    <property type="molecule type" value="Genomic_DNA"/>
</dbReference>
<dbReference type="PANTHER" id="PTHR10516:SF443">
    <property type="entry name" value="FK506-BINDING PROTEIN 59-RELATED"/>
    <property type="match status" value="1"/>
</dbReference>
<evidence type="ECO:0000256" key="4">
    <source>
        <dbReference type="ARBA" id="ARBA00023235"/>
    </source>
</evidence>
<feature type="chain" id="PRO_5044704975" description="peptidylprolyl isomerase" evidence="6">
    <location>
        <begin position="16"/>
        <end position="112"/>
    </location>
</feature>
<evidence type="ECO:0000313" key="9">
    <source>
        <dbReference type="EMBL" id="CAI9942483.1"/>
    </source>
</evidence>
<feature type="signal peptide" evidence="6">
    <location>
        <begin position="1"/>
        <end position="15"/>
    </location>
</feature>
<dbReference type="Proteomes" id="UP001642409">
    <property type="component" value="Unassembled WGS sequence"/>
</dbReference>
<keyword evidence="4 5" id="KW-0413">Isomerase</keyword>
<proteinExistence type="predicted"/>
<dbReference type="EMBL" id="CAXDID020000100">
    <property type="protein sequence ID" value="CAL6025620.1"/>
    <property type="molecule type" value="Genomic_DNA"/>
</dbReference>
<comment type="catalytic activity">
    <reaction evidence="1 5">
        <text>[protein]-peptidylproline (omega=180) = [protein]-peptidylproline (omega=0)</text>
        <dbReference type="Rhea" id="RHEA:16237"/>
        <dbReference type="Rhea" id="RHEA-COMP:10747"/>
        <dbReference type="Rhea" id="RHEA-COMP:10748"/>
        <dbReference type="ChEBI" id="CHEBI:83833"/>
        <dbReference type="ChEBI" id="CHEBI:83834"/>
        <dbReference type="EC" id="5.2.1.8"/>
    </reaction>
</comment>
<dbReference type="EMBL" id="CAXDID020000212">
    <property type="protein sequence ID" value="CAL6056986.1"/>
    <property type="molecule type" value="Genomic_DNA"/>
</dbReference>
<dbReference type="EMBL" id="CATOUU010001182">
    <property type="protein sequence ID" value="CAI9977987.1"/>
    <property type="molecule type" value="Genomic_DNA"/>
</dbReference>
<keyword evidence="6" id="KW-0732">Signal</keyword>
<dbReference type="SUPFAM" id="SSF54534">
    <property type="entry name" value="FKBP-like"/>
    <property type="match status" value="1"/>
</dbReference>
<keyword evidence="3 5" id="KW-0697">Rotamase</keyword>
<accession>A0AA86N8G1</accession>
<protein>
    <recommendedName>
        <fullName evidence="2 5">peptidylprolyl isomerase</fullName>
        <ecNumber evidence="2 5">5.2.1.8</ecNumber>
    </recommendedName>
</protein>
<keyword evidence="14" id="KW-1185">Reference proteome</keyword>
<evidence type="ECO:0000259" key="7">
    <source>
        <dbReference type="PROSITE" id="PS50059"/>
    </source>
</evidence>
<dbReference type="PROSITE" id="PS50059">
    <property type="entry name" value="FKBP_PPIASE"/>
    <property type="match status" value="1"/>
</dbReference>
<evidence type="ECO:0000313" key="8">
    <source>
        <dbReference type="EMBL" id="CAI9914914.1"/>
    </source>
</evidence>
<evidence type="ECO:0000313" key="12">
    <source>
        <dbReference type="EMBL" id="CAL6025620.1"/>
    </source>
</evidence>
<sequence>MISLILALQAEVVKTVVTEGNGVDYPKEGQMVTVDYIGILNNEEKLKVDTSEYGTALTIKLGQSWVMPGWDLCIAQMSLGEKASCVIPNELTLGDRFGKFDVTYEFTLKKIE</sequence>
<dbReference type="PANTHER" id="PTHR10516">
    <property type="entry name" value="PEPTIDYL-PROLYL CIS-TRANS ISOMERASE"/>
    <property type="match status" value="1"/>
</dbReference>
<feature type="domain" description="PPIase FKBP-type" evidence="7">
    <location>
        <begin position="29"/>
        <end position="112"/>
    </location>
</feature>
<dbReference type="InterPro" id="IPR001179">
    <property type="entry name" value="PPIase_FKBP_dom"/>
</dbReference>
<dbReference type="InterPro" id="IPR046357">
    <property type="entry name" value="PPIase_dom_sf"/>
</dbReference>
<dbReference type="GO" id="GO:0003755">
    <property type="term" value="F:peptidyl-prolyl cis-trans isomerase activity"/>
    <property type="evidence" value="ECO:0007669"/>
    <property type="project" value="UniProtKB-KW"/>
</dbReference>
<dbReference type="EMBL" id="CATOUU010000703">
    <property type="protein sequence ID" value="CAI9942483.1"/>
    <property type="molecule type" value="Genomic_DNA"/>
</dbReference>
<dbReference type="EMBL" id="CAXDID020000069">
    <property type="protein sequence ID" value="CAL6013584.1"/>
    <property type="molecule type" value="Genomic_DNA"/>
</dbReference>
<evidence type="ECO:0000313" key="14">
    <source>
        <dbReference type="Proteomes" id="UP001642409"/>
    </source>
</evidence>
<dbReference type="InterPro" id="IPR050689">
    <property type="entry name" value="FKBP-type_PPIase"/>
</dbReference>
<comment type="caution">
    <text evidence="8">The sequence shown here is derived from an EMBL/GenBank/DDBJ whole genome shotgun (WGS) entry which is preliminary data.</text>
</comment>
<evidence type="ECO:0000256" key="2">
    <source>
        <dbReference type="ARBA" id="ARBA00013194"/>
    </source>
</evidence>
<evidence type="ECO:0000313" key="13">
    <source>
        <dbReference type="EMBL" id="CAL6056986.1"/>
    </source>
</evidence>
<reference evidence="8" key="1">
    <citation type="submission" date="2023-06" db="EMBL/GenBank/DDBJ databases">
        <authorList>
            <person name="Kurt Z."/>
        </authorList>
    </citation>
    <scope>NUCLEOTIDE SEQUENCE</scope>
</reference>
<evidence type="ECO:0000313" key="11">
    <source>
        <dbReference type="EMBL" id="CAL6013584.1"/>
    </source>
</evidence>
<gene>
    <name evidence="11" type="ORF">HINF_LOCUS23854</name>
    <name evidence="8" type="ORF">HINF_LOCUS2559</name>
    <name evidence="9" type="ORF">HINF_LOCUS30128</name>
    <name evidence="12" type="ORF">HINF_LOCUS30449</name>
    <name evidence="13" type="ORF">HINF_LOCUS47289</name>
    <name evidence="10" type="ORF">HINF_LOCUS65632</name>
</gene>
<dbReference type="Gene3D" id="3.10.50.40">
    <property type="match status" value="1"/>
</dbReference>